<accession>A0A9P9FSP2</accession>
<evidence type="ECO:0000256" key="1">
    <source>
        <dbReference type="SAM" id="MobiDB-lite"/>
    </source>
</evidence>
<feature type="compositionally biased region" description="Low complexity" evidence="1">
    <location>
        <begin position="39"/>
        <end position="48"/>
    </location>
</feature>
<organism evidence="2 3">
    <name type="scientific">Dactylonectria macrodidyma</name>
    <dbReference type="NCBI Taxonomy" id="307937"/>
    <lineage>
        <taxon>Eukaryota</taxon>
        <taxon>Fungi</taxon>
        <taxon>Dikarya</taxon>
        <taxon>Ascomycota</taxon>
        <taxon>Pezizomycotina</taxon>
        <taxon>Sordariomycetes</taxon>
        <taxon>Hypocreomycetidae</taxon>
        <taxon>Hypocreales</taxon>
        <taxon>Nectriaceae</taxon>
        <taxon>Dactylonectria</taxon>
    </lineage>
</organism>
<dbReference type="OrthoDB" id="5101851at2759"/>
<feature type="region of interest" description="Disordered" evidence="1">
    <location>
        <begin position="1"/>
        <end position="86"/>
    </location>
</feature>
<dbReference type="AlphaFoldDB" id="A0A9P9FSP2"/>
<feature type="compositionally biased region" description="Polar residues" evidence="1">
    <location>
        <begin position="56"/>
        <end position="68"/>
    </location>
</feature>
<reference evidence="2" key="1">
    <citation type="journal article" date="2021" name="Nat. Commun.">
        <title>Genetic determinants of endophytism in the Arabidopsis root mycobiome.</title>
        <authorList>
            <person name="Mesny F."/>
            <person name="Miyauchi S."/>
            <person name="Thiergart T."/>
            <person name="Pickel B."/>
            <person name="Atanasova L."/>
            <person name="Karlsson M."/>
            <person name="Huettel B."/>
            <person name="Barry K.W."/>
            <person name="Haridas S."/>
            <person name="Chen C."/>
            <person name="Bauer D."/>
            <person name="Andreopoulos W."/>
            <person name="Pangilinan J."/>
            <person name="LaButti K."/>
            <person name="Riley R."/>
            <person name="Lipzen A."/>
            <person name="Clum A."/>
            <person name="Drula E."/>
            <person name="Henrissat B."/>
            <person name="Kohler A."/>
            <person name="Grigoriev I.V."/>
            <person name="Martin F.M."/>
            <person name="Hacquard S."/>
        </authorList>
    </citation>
    <scope>NUCLEOTIDE SEQUENCE</scope>
    <source>
        <strain evidence="2">MPI-CAGE-AT-0147</strain>
    </source>
</reference>
<dbReference type="EMBL" id="JAGMUV010000001">
    <property type="protein sequence ID" value="KAH7175740.1"/>
    <property type="molecule type" value="Genomic_DNA"/>
</dbReference>
<proteinExistence type="predicted"/>
<sequence>MNPYKVYQPGPYINKNQRQIAPKPGNVPIRSQGPPRPPSQTSSVSSQQHTARPQPLVSQSNTGINSQAPVGPRLEPQQASLPPLPNNALALPSSFVLPPAAPATNYTMDDVTDTANNMNMDTPVDDMNDMNDRTDFANDVQCTDAVPDQPWWQAYREIGVHQARSQDRVNKLDDKTRRSWRHIVDLEQRVTALEDRLARGPRRFPRG</sequence>
<comment type="caution">
    <text evidence="2">The sequence shown here is derived from an EMBL/GenBank/DDBJ whole genome shotgun (WGS) entry which is preliminary data.</text>
</comment>
<gene>
    <name evidence="2" type="ORF">EDB81DRAFT_770789</name>
</gene>
<protein>
    <submittedName>
        <fullName evidence="2">Uncharacterized protein</fullName>
    </submittedName>
</protein>
<keyword evidence="3" id="KW-1185">Reference proteome</keyword>
<evidence type="ECO:0000313" key="3">
    <source>
        <dbReference type="Proteomes" id="UP000738349"/>
    </source>
</evidence>
<name>A0A9P9FSP2_9HYPO</name>
<dbReference type="Proteomes" id="UP000738349">
    <property type="component" value="Unassembled WGS sequence"/>
</dbReference>
<evidence type="ECO:0000313" key="2">
    <source>
        <dbReference type="EMBL" id="KAH7175740.1"/>
    </source>
</evidence>